<dbReference type="InterPro" id="IPR023365">
    <property type="entry name" value="Sortase_dom-sf"/>
</dbReference>
<dbReference type="Pfam" id="PF04203">
    <property type="entry name" value="Sortase"/>
    <property type="match status" value="1"/>
</dbReference>
<dbReference type="EMBL" id="WSRR01000005">
    <property type="protein sequence ID" value="MVX60538.1"/>
    <property type="molecule type" value="Genomic_DNA"/>
</dbReference>
<gene>
    <name evidence="4" type="ORF">GKZ27_03560</name>
</gene>
<sequence length="270" mass="28740">MSAPYLTIFPKRALATGVLCALLGMGAAGPTPAAAWADEAPTPAGAVTRGVCDALDLLQLRIDAEGQLVLDEKALEHARRTDAVAEELRLQALNSKGQEYSAATEAAAQQAREAQQAAEQAAAEAAARTRESAPVNETSSTPPPTFTNTLYFHGEYVPFVQGNPADMTAPKARVASTWIGEGDVDDDENTYFIGHNPGVFSGVMNLQVGDEIVVWDSTGASRSYFVFDTLVLPNASNYFAYEGRLSPRGESITLQTCVADDQNVRCVMAH</sequence>
<feature type="compositionally biased region" description="Low complexity" evidence="2">
    <location>
        <begin position="104"/>
        <end position="126"/>
    </location>
</feature>
<organism evidence="4 5">
    <name type="scientific">Adlercreutzia mucosicola</name>
    <dbReference type="NCBI Taxonomy" id="580026"/>
    <lineage>
        <taxon>Bacteria</taxon>
        <taxon>Bacillati</taxon>
        <taxon>Actinomycetota</taxon>
        <taxon>Coriobacteriia</taxon>
        <taxon>Eggerthellales</taxon>
        <taxon>Eggerthellaceae</taxon>
        <taxon>Adlercreutzia</taxon>
    </lineage>
</organism>
<keyword evidence="5" id="KW-1185">Reference proteome</keyword>
<dbReference type="GO" id="GO:0016787">
    <property type="term" value="F:hydrolase activity"/>
    <property type="evidence" value="ECO:0007669"/>
    <property type="project" value="UniProtKB-KW"/>
</dbReference>
<dbReference type="AlphaFoldDB" id="A0A6N8JL07"/>
<name>A0A6N8JL07_9ACTN</name>
<keyword evidence="3" id="KW-0732">Signal</keyword>
<feature type="region of interest" description="Disordered" evidence="2">
    <location>
        <begin position="104"/>
        <end position="147"/>
    </location>
</feature>
<comment type="caution">
    <text evidence="4">The sequence shown here is derived from an EMBL/GenBank/DDBJ whole genome shotgun (WGS) entry which is preliminary data.</text>
</comment>
<evidence type="ECO:0000256" key="3">
    <source>
        <dbReference type="SAM" id="SignalP"/>
    </source>
</evidence>
<dbReference type="RefSeq" id="WP_160345107.1">
    <property type="nucleotide sequence ID" value="NZ_WSRR01000005.1"/>
</dbReference>
<feature type="chain" id="PRO_5039037249" evidence="3">
    <location>
        <begin position="34"/>
        <end position="270"/>
    </location>
</feature>
<dbReference type="InterPro" id="IPR005754">
    <property type="entry name" value="Sortase"/>
</dbReference>
<evidence type="ECO:0000313" key="4">
    <source>
        <dbReference type="EMBL" id="MVX60538.1"/>
    </source>
</evidence>
<evidence type="ECO:0000256" key="1">
    <source>
        <dbReference type="ARBA" id="ARBA00022801"/>
    </source>
</evidence>
<accession>A0A6N8JL07</accession>
<dbReference type="OrthoDB" id="3177627at2"/>
<evidence type="ECO:0000256" key="2">
    <source>
        <dbReference type="SAM" id="MobiDB-lite"/>
    </source>
</evidence>
<feature type="signal peptide" evidence="3">
    <location>
        <begin position="1"/>
        <end position="33"/>
    </location>
</feature>
<dbReference type="Gene3D" id="2.40.260.10">
    <property type="entry name" value="Sortase"/>
    <property type="match status" value="1"/>
</dbReference>
<keyword evidence="1" id="KW-0378">Hydrolase</keyword>
<dbReference type="Proteomes" id="UP000463388">
    <property type="component" value="Unassembled WGS sequence"/>
</dbReference>
<reference evidence="4 5" key="1">
    <citation type="submission" date="2019-12" db="EMBL/GenBank/DDBJ databases">
        <title>Microbes associate with the intestines of laboratory mice.</title>
        <authorList>
            <person name="Navarre W."/>
            <person name="Wong E."/>
        </authorList>
    </citation>
    <scope>NUCLEOTIDE SEQUENCE [LARGE SCALE GENOMIC DNA]</scope>
    <source>
        <strain evidence="4 5">NM66_B29</strain>
    </source>
</reference>
<protein>
    <submittedName>
        <fullName evidence="4">Sortase</fullName>
    </submittedName>
</protein>
<dbReference type="SUPFAM" id="SSF63817">
    <property type="entry name" value="Sortase"/>
    <property type="match status" value="1"/>
</dbReference>
<evidence type="ECO:0000313" key="5">
    <source>
        <dbReference type="Proteomes" id="UP000463388"/>
    </source>
</evidence>
<proteinExistence type="predicted"/>